<dbReference type="GO" id="GO:0022626">
    <property type="term" value="C:cytosolic ribosome"/>
    <property type="evidence" value="ECO:0007669"/>
    <property type="project" value="Ensembl"/>
</dbReference>
<gene>
    <name evidence="5" type="primary">GCN1</name>
</gene>
<sequence>MNCCKSRTACISLFKFLALETLVSETLKRFAVKVTTSSVKERREILSELGRCITGKDLPEGAVKGLCKLFCLTLHRYRDAASHRALQTALRQLAECQPEVTAKNLLYSLQSSGISSKSGGSSKSSGSAASLALSWTCLLVRIVFRPFTLNRGWITGSPSWSFRTTIEPPSFVGLCSLYKLLIFFPSFLPSLLSPSFPPPSFPPPPSLPFSLPSFPPSFFLSPSSPLLPPFSFLPFSLPSLPPFLHSFPPSFLPFHEGTLVHAISILALWCGRFVTEVPKTLVEWFKKAFSLKACTSAVRHAYLQCMLASFKGNVLLQGSEMLPLLIQTVEKAGAQSTQIPLVTEGVAAALLICRLSVADAQIENKLNSFWQLILDEKKQIFTSEKFLQSASEEVMCTVLQLTERLLLDHECRLPGAKIQQYYKALTAVLLSRSWSVRRLAQQTVRKLLSLPRGFKLACGLLEELKAVLVSHKVLPPEALVTESGELSEQGKTYIPPRILQEALCVIACGPGMEGELEEKEKLVLEMLLVSSHPSLVAGQPGLWPALLIKMKLDPTDFITKHLEKIFDRIIITQSPMNQSSLNAVGLLSVLLPAKVLPQLISTISASLGNPALCLVTQEEFAIMKMPEGELYDKSILHSAQQDSLKKANMKRENKAYSFKEQIIELELKEEIKKKKGIKEEIQLTSKQKEMLTAQLEKESQMRKQLKELDTELESTLGLFDAVLKRNPPSLSQYIPALVGCFLPLLKSPLAAPRIKAPFLSLVSCVMPDHLKTFGTVASHVTLRMMKPECDLDESWCQEDLPTAVNRVIGLLHTHTVPTRITKGEEGPAPLSAPAFSLVFPLLKMVLLETPNDSEEKEELLVKVLQIITVHAQLRSPTNDENWLNGPELLPRTDMLLLLTKVIGTGSPRVQVLGSVALTALCASSSGEDGCAYAEQEEINVLLQALQSPCMNVRDAALRGLMELQMVLPTPDSDEKNGMNLLRRLWVVKFDREEEIRMLAERLWVSMALELQPDICSILIQDVIHHEQAVRQAGAEALSKGVEQYRSQTKDVMAKLMGIYQEKLYRPPPVLDALGRVILESPPDQWEARCGIALALNKLSQHLESSQVKPLFEFFVPDALNDRHPEVRKCMLDAALSALNTHGKPFFAGALKVFPASLFQVLCFSDSLVPTVRKALCDPLEELHSTIGFQALEDILPFLLKQLECEETSDFALDGLKQVMAVKSRVVLPYLVPKLISPPVNTRVLAFLSSVAGDALTRHLGVILPAMMSALKEKLGTSDEQQEMLNCQAVILSVEDEAGQRIIIEDLLDTTRSAEVGRRQAAAVILNIYCSKTKADYTAHLRNLVSGLIRLFNDTNAVVLNESWDALNAISKKLDAGSQLALIDDLHRKSICCLICLSADHMSALSPSIQGVTSILPMLREGVLTGNSDQKEEAAKALGLVIKLTSAEALKPSVVSITGPLIRILGDRFSWNVKVALLETLSLLLAKVGLALKPFLPQLQTTFTKALQDPNRVVRLKAAEALGKLIAIHAKVDPLFTELLNGIRTSEDSGIRDTMLQALRFVTQGAGGKVDAAVRKSIISMLLSMLGHEEVSPDATRMTSAGCLAEMCAFLTDDELGGVLQNHLLADVSGIDWMVRHGRSLALSVAVNTAASRLCAPKYSNSVHEMIFSNTVADRIPIAVSGIRGMGFLMKHHIEANGGNLPPKLSNLFIKCLQNPSSDIKLIAEKMIWWANKAPLLPLDPPVAKPILKALLDNTKDKNTSVRAYSDQAIVNLLKMRDGEETVQSVSKILDAASLELLNESCRRSLKKLANQADSVEQIDDTLLT</sequence>
<evidence type="ECO:0000313" key="5">
    <source>
        <dbReference type="Ensembl" id="ENSNNAP00000029210.1"/>
    </source>
</evidence>
<evidence type="ECO:0000256" key="3">
    <source>
        <dbReference type="SAM" id="SignalP"/>
    </source>
</evidence>
<name>A0A8C6YFL0_NAJNA</name>
<dbReference type="Pfam" id="PF23271">
    <property type="entry name" value="HEAT_GCN1"/>
    <property type="match status" value="1"/>
</dbReference>
<accession>A0A8C6YFL0</accession>
<feature type="chain" id="PRO_5034295429" evidence="3">
    <location>
        <begin position="25"/>
        <end position="1824"/>
    </location>
</feature>
<dbReference type="PANTHER" id="PTHR23346">
    <property type="entry name" value="TRANSLATIONAL ACTIVATOR GCN1-RELATED"/>
    <property type="match status" value="1"/>
</dbReference>
<reference evidence="5" key="1">
    <citation type="submission" date="2025-08" db="UniProtKB">
        <authorList>
            <consortium name="Ensembl"/>
        </authorList>
    </citation>
    <scope>IDENTIFICATION</scope>
</reference>
<keyword evidence="2" id="KW-0175">Coiled coil</keyword>
<dbReference type="GO" id="GO:0019887">
    <property type="term" value="F:protein kinase regulator activity"/>
    <property type="evidence" value="ECO:0007669"/>
    <property type="project" value="Ensembl"/>
</dbReference>
<proteinExistence type="predicted"/>
<dbReference type="GO" id="GO:0006417">
    <property type="term" value="P:regulation of translation"/>
    <property type="evidence" value="ECO:0007669"/>
    <property type="project" value="TreeGrafter"/>
</dbReference>
<keyword evidence="1" id="KW-0677">Repeat</keyword>
<evidence type="ECO:0000259" key="4">
    <source>
        <dbReference type="Pfam" id="PF23271"/>
    </source>
</evidence>
<dbReference type="InterPro" id="IPR016024">
    <property type="entry name" value="ARM-type_fold"/>
</dbReference>
<dbReference type="OrthoDB" id="5148094at2759"/>
<dbReference type="GO" id="GO:0140469">
    <property type="term" value="P:GCN2-mediated signaling"/>
    <property type="evidence" value="ECO:0007669"/>
    <property type="project" value="Ensembl"/>
</dbReference>
<dbReference type="GeneTree" id="ENSGT00940000153612"/>
<protein>
    <submittedName>
        <fullName evidence="5">GCN1 activator of EIF2AK4</fullName>
    </submittedName>
</protein>
<keyword evidence="3" id="KW-0732">Signal</keyword>
<dbReference type="GO" id="GO:0160127">
    <property type="term" value="P:protein-RNA covalent cross-linking repair"/>
    <property type="evidence" value="ECO:0007669"/>
    <property type="project" value="Ensembl"/>
</dbReference>
<keyword evidence="6" id="KW-1185">Reference proteome</keyword>
<evidence type="ECO:0000256" key="1">
    <source>
        <dbReference type="ARBA" id="ARBA00022737"/>
    </source>
</evidence>
<feature type="signal peptide" evidence="3">
    <location>
        <begin position="1"/>
        <end position="24"/>
    </location>
</feature>
<evidence type="ECO:0000256" key="2">
    <source>
        <dbReference type="SAM" id="Coils"/>
    </source>
</evidence>
<dbReference type="OMA" id="RXCGLAL"/>
<dbReference type="GO" id="GO:0085020">
    <property type="term" value="P:protein K6-linked ubiquitination"/>
    <property type="evidence" value="ECO:0007669"/>
    <property type="project" value="Ensembl"/>
</dbReference>
<dbReference type="Pfam" id="PF25801">
    <property type="entry name" value="HEAT_GCN1_C_2"/>
    <property type="match status" value="1"/>
</dbReference>
<dbReference type="GO" id="GO:0006511">
    <property type="term" value="P:ubiquitin-dependent protein catabolic process"/>
    <property type="evidence" value="ECO:0007669"/>
    <property type="project" value="Ensembl"/>
</dbReference>
<organism evidence="5 6">
    <name type="scientific">Naja naja</name>
    <name type="common">Indian cobra</name>
    <dbReference type="NCBI Taxonomy" id="35670"/>
    <lineage>
        <taxon>Eukaryota</taxon>
        <taxon>Metazoa</taxon>
        <taxon>Chordata</taxon>
        <taxon>Craniata</taxon>
        <taxon>Vertebrata</taxon>
        <taxon>Euteleostomi</taxon>
        <taxon>Lepidosauria</taxon>
        <taxon>Squamata</taxon>
        <taxon>Bifurcata</taxon>
        <taxon>Unidentata</taxon>
        <taxon>Episquamata</taxon>
        <taxon>Toxicofera</taxon>
        <taxon>Serpentes</taxon>
        <taxon>Colubroidea</taxon>
        <taxon>Elapidae</taxon>
        <taxon>Elapinae</taxon>
        <taxon>Naja</taxon>
    </lineage>
</organism>
<dbReference type="Gene3D" id="1.25.10.10">
    <property type="entry name" value="Leucine-rich Repeat Variant"/>
    <property type="match status" value="3"/>
</dbReference>
<dbReference type="SUPFAM" id="SSF48371">
    <property type="entry name" value="ARM repeat"/>
    <property type="match status" value="3"/>
</dbReference>
<dbReference type="Ensembl" id="ENSNNAT00000030632.1">
    <property type="protein sequence ID" value="ENSNNAP00000029210.1"/>
    <property type="gene ID" value="ENSNNAG00000018607.1"/>
</dbReference>
<dbReference type="GO" id="GO:0034198">
    <property type="term" value="P:cellular response to amino acid starvation"/>
    <property type="evidence" value="ECO:0007669"/>
    <property type="project" value="TreeGrafter"/>
</dbReference>
<dbReference type="GO" id="GO:0055106">
    <property type="term" value="F:ubiquitin-protein transferase regulator activity"/>
    <property type="evidence" value="ECO:0007669"/>
    <property type="project" value="Ensembl"/>
</dbReference>
<dbReference type="InterPro" id="IPR057546">
    <property type="entry name" value="HEAT_GCN1"/>
</dbReference>
<dbReference type="InterPro" id="IPR011989">
    <property type="entry name" value="ARM-like"/>
</dbReference>
<dbReference type="Proteomes" id="UP000694559">
    <property type="component" value="Unplaced"/>
</dbReference>
<feature type="coiled-coil region" evidence="2">
    <location>
        <begin position="1791"/>
        <end position="1818"/>
    </location>
</feature>
<dbReference type="GO" id="GO:0060090">
    <property type="term" value="F:molecular adaptor activity"/>
    <property type="evidence" value="ECO:0007669"/>
    <property type="project" value="Ensembl"/>
</dbReference>
<feature type="domain" description="Stalled ribosome sensor GCN1-like HEAT repeats region" evidence="4">
    <location>
        <begin position="1226"/>
        <end position="1387"/>
    </location>
</feature>
<evidence type="ECO:0000313" key="6">
    <source>
        <dbReference type="Proteomes" id="UP000694559"/>
    </source>
</evidence>
<dbReference type="PANTHER" id="PTHR23346:SF7">
    <property type="entry name" value="STALLED RIBOSOME SENSOR GCN1"/>
    <property type="match status" value="1"/>
</dbReference>
<dbReference type="GO" id="GO:0170011">
    <property type="term" value="F:stalled ribosome sensor activity"/>
    <property type="evidence" value="ECO:0007669"/>
    <property type="project" value="Ensembl"/>
</dbReference>
<reference evidence="5" key="2">
    <citation type="submission" date="2025-09" db="UniProtKB">
        <authorList>
            <consortium name="Ensembl"/>
        </authorList>
    </citation>
    <scope>IDENTIFICATION</scope>
</reference>